<evidence type="ECO:0000313" key="7">
    <source>
        <dbReference type="EMBL" id="MBS2965225.1"/>
    </source>
</evidence>
<dbReference type="SUPFAM" id="SSF54197">
    <property type="entry name" value="HIT-like"/>
    <property type="match status" value="1"/>
</dbReference>
<gene>
    <name evidence="7" type="ORF">KGA66_19400</name>
</gene>
<comment type="caution">
    <text evidence="7">The sequence shown here is derived from an EMBL/GenBank/DDBJ whole genome shotgun (WGS) entry which is preliminary data.</text>
</comment>
<feature type="domain" description="HIT" evidence="6">
    <location>
        <begin position="53"/>
        <end position="162"/>
    </location>
</feature>
<organism evidence="7 8">
    <name type="scientific">Actinocrinis puniceicyclus</name>
    <dbReference type="NCBI Taxonomy" id="977794"/>
    <lineage>
        <taxon>Bacteria</taxon>
        <taxon>Bacillati</taxon>
        <taxon>Actinomycetota</taxon>
        <taxon>Actinomycetes</taxon>
        <taxon>Catenulisporales</taxon>
        <taxon>Actinospicaceae</taxon>
        <taxon>Actinocrinis</taxon>
    </lineage>
</organism>
<evidence type="ECO:0000256" key="2">
    <source>
        <dbReference type="PIRSR" id="PIRSR639383-1"/>
    </source>
</evidence>
<dbReference type="InterPro" id="IPR011146">
    <property type="entry name" value="HIT-like"/>
</dbReference>
<keyword evidence="1" id="KW-0547">Nucleotide-binding</keyword>
<feature type="short sequence motif" description="Histidine triad motif" evidence="4">
    <location>
        <begin position="147"/>
        <end position="151"/>
    </location>
</feature>
<evidence type="ECO:0000313" key="8">
    <source>
        <dbReference type="Proteomes" id="UP000677913"/>
    </source>
</evidence>
<dbReference type="PANTHER" id="PTHR42997">
    <property type="entry name" value="HIT FAMILY HYDROLASE"/>
    <property type="match status" value="1"/>
</dbReference>
<dbReference type="Pfam" id="PF01230">
    <property type="entry name" value="HIT"/>
    <property type="match status" value="1"/>
</dbReference>
<feature type="region of interest" description="Disordered" evidence="5">
    <location>
        <begin position="188"/>
        <end position="223"/>
    </location>
</feature>
<feature type="binding site" evidence="3">
    <location>
        <position position="151"/>
    </location>
    <ligand>
        <name>substrate</name>
    </ligand>
</feature>
<dbReference type="AlphaFoldDB" id="A0A8J7WRB7"/>
<dbReference type="RefSeq" id="WP_211469592.1">
    <property type="nucleotide sequence ID" value="NZ_JAGSXH010000074.1"/>
</dbReference>
<evidence type="ECO:0000256" key="1">
    <source>
        <dbReference type="ARBA" id="ARBA00022741"/>
    </source>
</evidence>
<evidence type="ECO:0000256" key="4">
    <source>
        <dbReference type="PROSITE-ProRule" id="PRU00464"/>
    </source>
</evidence>
<accession>A0A8J7WRB7</accession>
<dbReference type="InterPro" id="IPR036265">
    <property type="entry name" value="HIT-like_sf"/>
</dbReference>
<dbReference type="CDD" id="cd01275">
    <property type="entry name" value="FHIT"/>
    <property type="match status" value="1"/>
</dbReference>
<sequence length="223" mass="23647">MESGEQVGVQDGTGLPGGTGVPDDVERLWMPHRMAYIKGENKPANAEPGQDCPFCRVPTLSDAEGLIVARGELVYAVLNLYPYSPGHLLICPYRHVADYTELTAQETAELAEFTKQGMTALRSAYNPHGFNLGMNQGTVAGAGIAAHLHQHIVPRWGGDANFMPVIGRTRVLPQLLTDTRELVARHWSADAASDTPSAAAADASGTDARATAGDIDSAVQAGE</sequence>
<evidence type="ECO:0000256" key="3">
    <source>
        <dbReference type="PIRSR" id="PIRSR639383-2"/>
    </source>
</evidence>
<dbReference type="GO" id="GO:0000166">
    <property type="term" value="F:nucleotide binding"/>
    <property type="evidence" value="ECO:0007669"/>
    <property type="project" value="UniProtKB-KW"/>
</dbReference>
<protein>
    <submittedName>
        <fullName evidence="7">HIT domain-containing protein</fullName>
    </submittedName>
</protein>
<dbReference type="InterPro" id="IPR039383">
    <property type="entry name" value="FHIT"/>
</dbReference>
<keyword evidence="8" id="KW-1185">Reference proteome</keyword>
<feature type="compositionally biased region" description="Low complexity" evidence="5">
    <location>
        <begin position="189"/>
        <end position="212"/>
    </location>
</feature>
<dbReference type="InterPro" id="IPR052908">
    <property type="entry name" value="AP-4-A_phosphorylase"/>
</dbReference>
<feature type="active site" description="Tele-AMP-histidine intermediate" evidence="2">
    <location>
        <position position="149"/>
    </location>
</feature>
<dbReference type="Proteomes" id="UP000677913">
    <property type="component" value="Unassembled WGS sequence"/>
</dbReference>
<dbReference type="PANTHER" id="PTHR42997:SF1">
    <property type="entry name" value="AP-4-A PHOSPHORYLASE"/>
    <property type="match status" value="1"/>
</dbReference>
<name>A0A8J7WRB7_9ACTN</name>
<reference evidence="7" key="1">
    <citation type="submission" date="2021-04" db="EMBL/GenBank/DDBJ databases">
        <title>Genome based classification of Actinospica acidithermotolerans sp. nov., an actinobacterium isolated from an Indonesian hot spring.</title>
        <authorList>
            <person name="Kusuma A.B."/>
            <person name="Putra K.E."/>
            <person name="Nafisah S."/>
            <person name="Loh J."/>
            <person name="Nouioui I."/>
            <person name="Goodfellow M."/>
        </authorList>
    </citation>
    <scope>NUCLEOTIDE SEQUENCE</scope>
    <source>
        <strain evidence="7">DSM 45618</strain>
    </source>
</reference>
<dbReference type="PROSITE" id="PS51084">
    <property type="entry name" value="HIT_2"/>
    <property type="match status" value="1"/>
</dbReference>
<dbReference type="EMBL" id="JAGSXH010000074">
    <property type="protein sequence ID" value="MBS2965225.1"/>
    <property type="molecule type" value="Genomic_DNA"/>
</dbReference>
<evidence type="ECO:0000259" key="6">
    <source>
        <dbReference type="PROSITE" id="PS51084"/>
    </source>
</evidence>
<dbReference type="GO" id="GO:0003824">
    <property type="term" value="F:catalytic activity"/>
    <property type="evidence" value="ECO:0007669"/>
    <property type="project" value="InterPro"/>
</dbReference>
<feature type="binding site" evidence="3">
    <location>
        <position position="79"/>
    </location>
    <ligand>
        <name>substrate</name>
    </ligand>
</feature>
<evidence type="ECO:0000256" key="5">
    <source>
        <dbReference type="SAM" id="MobiDB-lite"/>
    </source>
</evidence>
<dbReference type="Gene3D" id="3.30.428.10">
    <property type="entry name" value="HIT-like"/>
    <property type="match status" value="1"/>
</dbReference>
<proteinExistence type="predicted"/>
<feature type="region of interest" description="Disordered" evidence="5">
    <location>
        <begin position="1"/>
        <end position="23"/>
    </location>
</feature>